<comment type="caution">
    <text evidence="1">The sequence shown here is derived from an EMBL/GenBank/DDBJ whole genome shotgun (WGS) entry which is preliminary data.</text>
</comment>
<accession>A0AAN6JHN9</accession>
<sequence>MSSTASTFIDARVLDFTRLVGHLSAPPSLPTSRQIRNQLLNLFLHSSLYPPPSSDTQQARPVPKSERWSLLNRFDARARLFAFGDVPAHLFADRFDGAELVNDKVKTDEEKAVPCWGLLMLTSPQNSLIDPPKEDEDPPVLDIWISHRCQPDQDNDRPTAFVLQILSDLLPKEVRKWVRNQQGKPVGYAQDVFGYTLPQDIVLAIRHHAQDASRRITFGFEYVGQAFFLQARQCWPQPAPDVKGLPNLFMTKVRNDDLELVWEGAHRYYSTAYIGSRAHISCCLRERLPPATKKETMPTPQDVEAPGQSRPIAWSLAHSALAIAATFVIPEWRSRLVDTTNTTTLATKERPPMRASELIIRHISRDIVEAQLYALWACGLSSSAQTWEPTPEASHASIRSSLQSDKVQAWEDIVVVTAESETDNAAAHRMWDRLRFSDLDQARDFGLGWILFTIPLA</sequence>
<evidence type="ECO:0000313" key="2">
    <source>
        <dbReference type="Proteomes" id="UP001176521"/>
    </source>
</evidence>
<dbReference type="EMBL" id="JAPDMQ010000654">
    <property type="protein sequence ID" value="KAK0521620.1"/>
    <property type="molecule type" value="Genomic_DNA"/>
</dbReference>
<keyword evidence="2" id="KW-1185">Reference proteome</keyword>
<organism evidence="1 2">
    <name type="scientific">Tilletia horrida</name>
    <dbReference type="NCBI Taxonomy" id="155126"/>
    <lineage>
        <taxon>Eukaryota</taxon>
        <taxon>Fungi</taxon>
        <taxon>Dikarya</taxon>
        <taxon>Basidiomycota</taxon>
        <taxon>Ustilaginomycotina</taxon>
        <taxon>Exobasidiomycetes</taxon>
        <taxon>Tilletiales</taxon>
        <taxon>Tilletiaceae</taxon>
        <taxon>Tilletia</taxon>
    </lineage>
</organism>
<gene>
    <name evidence="1" type="ORF">OC842_006719</name>
</gene>
<reference evidence="1" key="1">
    <citation type="journal article" date="2023" name="PhytoFront">
        <title>Draft Genome Resources of Seven Strains of Tilletia horrida, Causal Agent of Kernel Smut of Rice.</title>
        <authorList>
            <person name="Khanal S."/>
            <person name="Antony Babu S."/>
            <person name="Zhou X.G."/>
        </authorList>
    </citation>
    <scope>NUCLEOTIDE SEQUENCE</scope>
    <source>
        <strain evidence="1">TX3</strain>
    </source>
</reference>
<name>A0AAN6JHN9_9BASI</name>
<evidence type="ECO:0000313" key="1">
    <source>
        <dbReference type="EMBL" id="KAK0521620.1"/>
    </source>
</evidence>
<proteinExistence type="predicted"/>
<dbReference type="AlphaFoldDB" id="A0AAN6JHN9"/>
<dbReference type="Proteomes" id="UP001176521">
    <property type="component" value="Unassembled WGS sequence"/>
</dbReference>
<protein>
    <submittedName>
        <fullName evidence="1">Uncharacterized protein</fullName>
    </submittedName>
</protein>